<evidence type="ECO:0000313" key="3">
    <source>
        <dbReference type="Proteomes" id="UP001168877"/>
    </source>
</evidence>
<dbReference type="Proteomes" id="UP001168877">
    <property type="component" value="Unassembled WGS sequence"/>
</dbReference>
<accession>A0AA39STM1</accession>
<dbReference type="AlphaFoldDB" id="A0AA39STM1"/>
<sequence>MADNNNTDEPSISNSESTKNQETAPTFSSKKLRKEEDPEPKTTPESKRRKTCPIALDKIQEISLSNGTSSFTFDTKLINCATDHITPKFGSFNHHVVSNQVKKKNHQLLNNFEDKEEDEQREED</sequence>
<dbReference type="EMBL" id="JAUESC010000004">
    <property type="protein sequence ID" value="KAK0598009.1"/>
    <property type="molecule type" value="Genomic_DNA"/>
</dbReference>
<feature type="compositionally biased region" description="Polar residues" evidence="1">
    <location>
        <begin position="1"/>
        <end position="29"/>
    </location>
</feature>
<feature type="compositionally biased region" description="Basic and acidic residues" evidence="1">
    <location>
        <begin position="33"/>
        <end position="46"/>
    </location>
</feature>
<evidence type="ECO:0000256" key="1">
    <source>
        <dbReference type="SAM" id="MobiDB-lite"/>
    </source>
</evidence>
<organism evidence="2 3">
    <name type="scientific">Acer saccharum</name>
    <name type="common">Sugar maple</name>
    <dbReference type="NCBI Taxonomy" id="4024"/>
    <lineage>
        <taxon>Eukaryota</taxon>
        <taxon>Viridiplantae</taxon>
        <taxon>Streptophyta</taxon>
        <taxon>Embryophyta</taxon>
        <taxon>Tracheophyta</taxon>
        <taxon>Spermatophyta</taxon>
        <taxon>Magnoliopsida</taxon>
        <taxon>eudicotyledons</taxon>
        <taxon>Gunneridae</taxon>
        <taxon>Pentapetalae</taxon>
        <taxon>rosids</taxon>
        <taxon>malvids</taxon>
        <taxon>Sapindales</taxon>
        <taxon>Sapindaceae</taxon>
        <taxon>Hippocastanoideae</taxon>
        <taxon>Acereae</taxon>
        <taxon>Acer</taxon>
    </lineage>
</organism>
<gene>
    <name evidence="2" type="ORF">LWI29_030742</name>
</gene>
<feature type="region of interest" description="Disordered" evidence="1">
    <location>
        <begin position="1"/>
        <end position="52"/>
    </location>
</feature>
<reference evidence="2" key="1">
    <citation type="journal article" date="2022" name="Plant J.">
        <title>Strategies of tolerance reflected in two North American maple genomes.</title>
        <authorList>
            <person name="McEvoy S.L."/>
            <person name="Sezen U.U."/>
            <person name="Trouern-Trend A."/>
            <person name="McMahon S.M."/>
            <person name="Schaberg P.G."/>
            <person name="Yang J."/>
            <person name="Wegrzyn J.L."/>
            <person name="Swenson N.G."/>
        </authorList>
    </citation>
    <scope>NUCLEOTIDE SEQUENCE</scope>
    <source>
        <strain evidence="2">NS2018</strain>
    </source>
</reference>
<reference evidence="2" key="2">
    <citation type="submission" date="2023-06" db="EMBL/GenBank/DDBJ databases">
        <authorList>
            <person name="Swenson N.G."/>
            <person name="Wegrzyn J.L."/>
            <person name="Mcevoy S.L."/>
        </authorList>
    </citation>
    <scope>NUCLEOTIDE SEQUENCE</scope>
    <source>
        <strain evidence="2">NS2018</strain>
        <tissue evidence="2">Leaf</tissue>
    </source>
</reference>
<keyword evidence="3" id="KW-1185">Reference proteome</keyword>
<proteinExistence type="predicted"/>
<protein>
    <submittedName>
        <fullName evidence="2">Uncharacterized protein</fullName>
    </submittedName>
</protein>
<comment type="caution">
    <text evidence="2">The sequence shown here is derived from an EMBL/GenBank/DDBJ whole genome shotgun (WGS) entry which is preliminary data.</text>
</comment>
<evidence type="ECO:0000313" key="2">
    <source>
        <dbReference type="EMBL" id="KAK0598009.1"/>
    </source>
</evidence>
<name>A0AA39STM1_ACESA</name>